<dbReference type="InParanoid" id="S0EXZ6"/>
<keyword evidence="2" id="KW-1185">Reference proteome</keyword>
<dbReference type="RefSeq" id="WP_016482244.1">
    <property type="nucleotide sequence ID" value="NC_021487.1"/>
</dbReference>
<dbReference type="InterPro" id="IPR029455">
    <property type="entry name" value="GHL15"/>
</dbReference>
<gene>
    <name evidence="1" type="ORF">CCALI_00867</name>
</gene>
<dbReference type="AlphaFoldDB" id="S0EXZ6"/>
<dbReference type="KEGG" id="ccz:CCALI_00867"/>
<dbReference type="Pfam" id="PF14885">
    <property type="entry name" value="GHL15"/>
    <property type="match status" value="1"/>
</dbReference>
<dbReference type="Proteomes" id="UP000014227">
    <property type="component" value="Chromosome I"/>
</dbReference>
<evidence type="ECO:0000313" key="2">
    <source>
        <dbReference type="Proteomes" id="UP000014227"/>
    </source>
</evidence>
<sequence length="442" mass="50359">MYFIRRAYPPCPKRRRGRSLTIVCVGWILLWGQVRARPIPPIGAEAHPFPDTTDRIVVFSDQLPAANSLSPAQWRFIADHYAGTQKETRSWAETIRKLNPHFIILHYQLAVGAGTAAFLDGERWTNDFGYIKQHPHWFLRTADGSPISQNVYHWDVMNILFRNGEPISGWPKYWVETALQRLRDNEDDGVFADSYTQDILMNQVNPPFAWFSHVEACKQNWIPNLNLYGAYCCKALHDQPEHFYYLPNLGGLVNAWDTTNYAVGDGGMNEGFALSGPGNYYAPSDWQLQMNRLLALIRADKIVICQSYIRDSDYDARWFVMGSYLLIKGRHTYINMFDTSTLSWYPEYTISLGAPLSEPARTISADWDVAWGVYRRDFARGMVLVNPDTRPVKIDLGHTEYLVEAEGGGPVPASGVPMGQLKRRPVRVVTIPSHSARILLND</sequence>
<dbReference type="HOGENOM" id="CLU_626893_0_0_0"/>
<organism evidence="1 2">
    <name type="scientific">Chthonomonas calidirosea (strain DSM 23976 / ICMP 18418 / T49)</name>
    <dbReference type="NCBI Taxonomy" id="1303518"/>
    <lineage>
        <taxon>Bacteria</taxon>
        <taxon>Bacillati</taxon>
        <taxon>Armatimonadota</taxon>
        <taxon>Chthonomonadia</taxon>
        <taxon>Chthonomonadales</taxon>
        <taxon>Chthonomonadaceae</taxon>
        <taxon>Chthonomonas</taxon>
    </lineage>
</organism>
<protein>
    <submittedName>
        <fullName evidence="1">Uncharacterized protein</fullName>
    </submittedName>
</protein>
<name>S0EXZ6_CHTCT</name>
<dbReference type="PATRIC" id="fig|1303518.3.peg.876"/>
<reference evidence="2" key="1">
    <citation type="submission" date="2013-03" db="EMBL/GenBank/DDBJ databases">
        <title>Genome sequence of Chthonomonas calidirosea, the first sequenced genome from the Armatimonadetes phylum (formally candidate division OP10).</title>
        <authorList>
            <person name="Lee K.C.Y."/>
            <person name="Morgan X.C."/>
            <person name="Dunfield P.F."/>
            <person name="Tamas I."/>
            <person name="Houghton K.M."/>
            <person name="Vyssotski M."/>
            <person name="Ryan J.L.J."/>
            <person name="Lagutin K."/>
            <person name="McDonald I.R."/>
            <person name="Stott M.B."/>
        </authorList>
    </citation>
    <scope>NUCLEOTIDE SEQUENCE [LARGE SCALE GENOMIC DNA]</scope>
    <source>
        <strain evidence="2">DSM 23976 / ICMP 18418 / T49</strain>
    </source>
</reference>
<dbReference type="STRING" id="454171.CP488_00289"/>
<dbReference type="EMBL" id="HF951689">
    <property type="protein sequence ID" value="CCW34690.1"/>
    <property type="molecule type" value="Genomic_DNA"/>
</dbReference>
<evidence type="ECO:0000313" key="1">
    <source>
        <dbReference type="EMBL" id="CCW34690.1"/>
    </source>
</evidence>
<proteinExistence type="predicted"/>
<accession>S0EXZ6</accession>